<proteinExistence type="predicted"/>
<keyword evidence="2" id="KW-1185">Reference proteome</keyword>
<accession>A0ABW0B6A9</accession>
<sequence>MQPATQPRLDRLHQVDSLLHQSSDQMTTLRSLVTLRFAGQSDIAALSTP</sequence>
<dbReference type="Proteomes" id="UP001596208">
    <property type="component" value="Unassembled WGS sequence"/>
</dbReference>
<protein>
    <submittedName>
        <fullName evidence="1">Uncharacterized protein</fullName>
    </submittedName>
</protein>
<gene>
    <name evidence="1" type="ORF">ACFPRK_19725</name>
</gene>
<comment type="caution">
    <text evidence="1">The sequence shown here is derived from an EMBL/GenBank/DDBJ whole genome shotgun (WGS) entry which is preliminary data.</text>
</comment>
<reference evidence="2" key="1">
    <citation type="journal article" date="2019" name="Int. J. Syst. Evol. Microbiol.">
        <title>The Global Catalogue of Microorganisms (GCM) 10K type strain sequencing project: providing services to taxonomists for standard genome sequencing and annotation.</title>
        <authorList>
            <consortium name="The Broad Institute Genomics Platform"/>
            <consortium name="The Broad Institute Genome Sequencing Center for Infectious Disease"/>
            <person name="Wu L."/>
            <person name="Ma J."/>
        </authorList>
    </citation>
    <scope>NUCLEOTIDE SEQUENCE [LARGE SCALE GENOMIC DNA]</scope>
    <source>
        <strain evidence="2">CGMCC 4.1721</strain>
    </source>
</reference>
<name>A0ABW0B6A9_9ACTN</name>
<dbReference type="EMBL" id="JBHSKI010000008">
    <property type="protein sequence ID" value="MFC5172799.1"/>
    <property type="molecule type" value="Genomic_DNA"/>
</dbReference>
<organism evidence="1 2">
    <name type="scientific">Streptomyces mutomycini</name>
    <dbReference type="NCBI Taxonomy" id="284036"/>
    <lineage>
        <taxon>Bacteria</taxon>
        <taxon>Bacillati</taxon>
        <taxon>Actinomycetota</taxon>
        <taxon>Actinomycetes</taxon>
        <taxon>Kitasatosporales</taxon>
        <taxon>Streptomycetaceae</taxon>
        <taxon>Streptomyces</taxon>
    </lineage>
</organism>
<evidence type="ECO:0000313" key="2">
    <source>
        <dbReference type="Proteomes" id="UP001596208"/>
    </source>
</evidence>
<dbReference type="RefSeq" id="WP_158709697.1">
    <property type="nucleotide sequence ID" value="NZ_JBHSKI010000008.1"/>
</dbReference>
<evidence type="ECO:0000313" key="1">
    <source>
        <dbReference type="EMBL" id="MFC5172799.1"/>
    </source>
</evidence>